<reference evidence="1" key="1">
    <citation type="journal article" date="2021" name="Proc. Natl. Acad. Sci. U.S.A.">
        <title>A Catalog of Tens of Thousands of Viruses from Human Metagenomes Reveals Hidden Associations with Chronic Diseases.</title>
        <authorList>
            <person name="Tisza M.J."/>
            <person name="Buck C.B."/>
        </authorList>
    </citation>
    <scope>NUCLEOTIDE SEQUENCE</scope>
    <source>
        <strain evidence="1">CtWXX4</strain>
    </source>
</reference>
<proteinExistence type="predicted"/>
<accession>A0A8S5L5Q3</accession>
<protein>
    <submittedName>
        <fullName evidence="1">Uncharacterized protein</fullName>
    </submittedName>
</protein>
<sequence>MDWFEFTDLPQLQSVKLSYGAFEYVHSIVFESE</sequence>
<name>A0A8S5L5Q3_9VIRU</name>
<evidence type="ECO:0000313" key="1">
    <source>
        <dbReference type="EMBL" id="DAD57310.1"/>
    </source>
</evidence>
<dbReference type="EMBL" id="BK059146">
    <property type="protein sequence ID" value="DAD57310.1"/>
    <property type="molecule type" value="Genomic_DNA"/>
</dbReference>
<organism evidence="1">
    <name type="scientific">MELD virus sp</name>
    <dbReference type="NCBI Taxonomy" id="2834287"/>
    <lineage>
        <taxon>Viruses</taxon>
    </lineage>
</organism>